<comment type="caution">
    <text evidence="1">The sequence shown here is derived from an EMBL/GenBank/DDBJ whole genome shotgun (WGS) entry which is preliminary data.</text>
</comment>
<evidence type="ECO:0000313" key="2">
    <source>
        <dbReference type="Proteomes" id="UP001611075"/>
    </source>
</evidence>
<dbReference type="EMBL" id="JBIRPU010000001">
    <property type="protein sequence ID" value="MFI0791455.1"/>
    <property type="molecule type" value="Genomic_DNA"/>
</dbReference>
<dbReference type="Proteomes" id="UP001611075">
    <property type="component" value="Unassembled WGS sequence"/>
</dbReference>
<organism evidence="1 2">
    <name type="scientific">Micromonospora rubida</name>
    <dbReference type="NCBI Taxonomy" id="2697657"/>
    <lineage>
        <taxon>Bacteria</taxon>
        <taxon>Bacillati</taxon>
        <taxon>Actinomycetota</taxon>
        <taxon>Actinomycetes</taxon>
        <taxon>Micromonosporales</taxon>
        <taxon>Micromonosporaceae</taxon>
        <taxon>Micromonospora</taxon>
    </lineage>
</organism>
<sequence>MRDAIALDDLLAGFTPPQPYTMAADIVGWLGRCEVRWQETDNPASTKEALVLALRPQFNRQMPKPRGVVPEGSA</sequence>
<protein>
    <submittedName>
        <fullName evidence="1">Uncharacterized protein</fullName>
    </submittedName>
</protein>
<reference evidence="1 2" key="1">
    <citation type="submission" date="2024-10" db="EMBL/GenBank/DDBJ databases">
        <title>The Natural Products Discovery Center: Release of the First 8490 Sequenced Strains for Exploring Actinobacteria Biosynthetic Diversity.</title>
        <authorList>
            <person name="Kalkreuter E."/>
            <person name="Kautsar S.A."/>
            <person name="Yang D."/>
            <person name="Bader C.D."/>
            <person name="Teijaro C.N."/>
            <person name="Fluegel L."/>
            <person name="Davis C.M."/>
            <person name="Simpson J.R."/>
            <person name="Lauterbach L."/>
            <person name="Steele A.D."/>
            <person name="Gui C."/>
            <person name="Meng S."/>
            <person name="Li G."/>
            <person name="Viehrig K."/>
            <person name="Ye F."/>
            <person name="Su P."/>
            <person name="Kiefer A.F."/>
            <person name="Nichols A."/>
            <person name="Cepeda A.J."/>
            <person name="Yan W."/>
            <person name="Fan B."/>
            <person name="Jiang Y."/>
            <person name="Adhikari A."/>
            <person name="Zheng C.-J."/>
            <person name="Schuster L."/>
            <person name="Cowan T.M."/>
            <person name="Smanski M.J."/>
            <person name="Chevrette M.G."/>
            <person name="De Carvalho L.P.S."/>
            <person name="Shen B."/>
        </authorList>
    </citation>
    <scope>NUCLEOTIDE SEQUENCE [LARGE SCALE GENOMIC DNA]</scope>
    <source>
        <strain evidence="1 2">NPDC021253</strain>
    </source>
</reference>
<dbReference type="RefSeq" id="WP_396676092.1">
    <property type="nucleotide sequence ID" value="NZ_JBIRPU010000001.1"/>
</dbReference>
<evidence type="ECO:0000313" key="1">
    <source>
        <dbReference type="EMBL" id="MFI0791455.1"/>
    </source>
</evidence>
<keyword evidence="2" id="KW-1185">Reference proteome</keyword>
<name>A0ABW7SE38_9ACTN</name>
<proteinExistence type="predicted"/>
<gene>
    <name evidence="1" type="ORF">ACH4OY_01940</name>
</gene>
<accession>A0ABW7SE38</accession>